<evidence type="ECO:0000313" key="5">
    <source>
        <dbReference type="EMBL" id="GGC57824.1"/>
    </source>
</evidence>
<reference evidence="5" key="2">
    <citation type="submission" date="2020-09" db="EMBL/GenBank/DDBJ databases">
        <authorList>
            <person name="Sun Q."/>
            <person name="Zhou Y."/>
        </authorList>
    </citation>
    <scope>NUCLEOTIDE SEQUENCE</scope>
    <source>
        <strain evidence="5">CGMCC 1.12919</strain>
    </source>
</reference>
<dbReference type="Gene3D" id="2.40.400.10">
    <property type="entry name" value="Acetoacetate decarboxylase-like"/>
    <property type="match status" value="1"/>
</dbReference>
<keyword evidence="6" id="KW-1185">Reference proteome</keyword>
<dbReference type="InterPro" id="IPR023375">
    <property type="entry name" value="ADC_dom_sf"/>
</dbReference>
<dbReference type="RefSeq" id="WP_188608590.1">
    <property type="nucleotide sequence ID" value="NZ_BMGG01000002.1"/>
</dbReference>
<evidence type="ECO:0000256" key="1">
    <source>
        <dbReference type="ARBA" id="ARBA00022793"/>
    </source>
</evidence>
<comment type="similarity">
    <text evidence="4">Belongs to the ADC family.</text>
</comment>
<dbReference type="InterPro" id="IPR010451">
    <property type="entry name" value="Acetoacetate_decarboxylase"/>
</dbReference>
<proteinExistence type="inferred from homology"/>
<dbReference type="HAMAP" id="MF_00597">
    <property type="entry name" value="ADC"/>
    <property type="match status" value="1"/>
</dbReference>
<comment type="caution">
    <text evidence="5">The sequence shown here is derived from an EMBL/GenBank/DDBJ whole genome shotgun (WGS) entry which is preliminary data.</text>
</comment>
<dbReference type="InterPro" id="IPR023653">
    <property type="entry name" value="Acetoacetate_decarboxylase_bac"/>
</dbReference>
<evidence type="ECO:0000256" key="2">
    <source>
        <dbReference type="ARBA" id="ARBA00023239"/>
    </source>
</evidence>
<evidence type="ECO:0000256" key="4">
    <source>
        <dbReference type="HAMAP-Rule" id="MF_00597"/>
    </source>
</evidence>
<feature type="active site" description="Schiff-base intermediate with acetoacetate" evidence="4">
    <location>
        <position position="116"/>
    </location>
</feature>
<dbReference type="EC" id="4.1.1.4" evidence="4"/>
<evidence type="ECO:0000313" key="6">
    <source>
        <dbReference type="Proteomes" id="UP000637002"/>
    </source>
</evidence>
<dbReference type="EMBL" id="BMGG01000002">
    <property type="protein sequence ID" value="GGC57824.1"/>
    <property type="molecule type" value="Genomic_DNA"/>
</dbReference>
<comment type="function">
    <text evidence="4">Catalyzes the conversion of acetoacetate to acetone and carbon dioxide.</text>
</comment>
<dbReference type="Proteomes" id="UP000637002">
    <property type="component" value="Unassembled WGS sequence"/>
</dbReference>
<accession>A0A916XB46</accession>
<organism evidence="5 6">
    <name type="scientific">Chelatococcus reniformis</name>
    <dbReference type="NCBI Taxonomy" id="1494448"/>
    <lineage>
        <taxon>Bacteria</taxon>
        <taxon>Pseudomonadati</taxon>
        <taxon>Pseudomonadota</taxon>
        <taxon>Alphaproteobacteria</taxon>
        <taxon>Hyphomicrobiales</taxon>
        <taxon>Chelatococcaceae</taxon>
        <taxon>Chelatococcus</taxon>
    </lineage>
</organism>
<reference evidence="5" key="1">
    <citation type="journal article" date="2014" name="Int. J. Syst. Evol. Microbiol.">
        <title>Complete genome sequence of Corynebacterium casei LMG S-19264T (=DSM 44701T), isolated from a smear-ripened cheese.</title>
        <authorList>
            <consortium name="US DOE Joint Genome Institute (JGI-PGF)"/>
            <person name="Walter F."/>
            <person name="Albersmeier A."/>
            <person name="Kalinowski J."/>
            <person name="Ruckert C."/>
        </authorList>
    </citation>
    <scope>NUCLEOTIDE SEQUENCE</scope>
    <source>
        <strain evidence="5">CGMCC 1.12919</strain>
    </source>
</reference>
<gene>
    <name evidence="5" type="primary">adc2</name>
    <name evidence="4" type="synonym">adc</name>
    <name evidence="5" type="ORF">GCM10010994_16030</name>
</gene>
<keyword evidence="2 4" id="KW-0456">Lyase</keyword>
<dbReference type="NCBIfam" id="NF002614">
    <property type="entry name" value="PRK02265.1"/>
    <property type="match status" value="1"/>
</dbReference>
<dbReference type="Pfam" id="PF06314">
    <property type="entry name" value="ADC"/>
    <property type="match status" value="1"/>
</dbReference>
<dbReference type="SUPFAM" id="SSF160104">
    <property type="entry name" value="Acetoacetate decarboxylase-like"/>
    <property type="match status" value="1"/>
</dbReference>
<sequence length="247" mass="27325">MNEQDVRKKAYAMPLTSPAFPPGPYRFHNREFLIITYRTDPDKLRAVVPAPLEVTDPIVKYEFIRMPDSTGFGDYTETGQVIPVTFNGRKGNYTHCMFLNDEAPIAGGRELWGFPKKLASPSLKVDSDHLLGTLDYGSTRVATATMGYKHYPFDIKAVEASFALPNWLLKIIPNPDASPRICEIVEYALEEVTVKGAWTGPGALALTPHALAPVAELPVLEVISAMHIQSDLTLGLGKIVHDYLAER</sequence>
<evidence type="ECO:0000256" key="3">
    <source>
        <dbReference type="ARBA" id="ARBA00023270"/>
    </source>
</evidence>
<keyword evidence="1 4" id="KW-0210">Decarboxylase</keyword>
<dbReference type="GO" id="GO:0047602">
    <property type="term" value="F:acetoacetate decarboxylase activity"/>
    <property type="evidence" value="ECO:0007669"/>
    <property type="project" value="UniProtKB-UniRule"/>
</dbReference>
<dbReference type="AlphaFoldDB" id="A0A916XB46"/>
<name>A0A916XB46_9HYPH</name>
<keyword evidence="3 4" id="KW-0704">Schiff base</keyword>
<protein>
    <recommendedName>
        <fullName evidence="4">Acetoacetate decarboxylase</fullName>
        <shortName evidence="4">AAD</shortName>
        <shortName evidence="4">ADC</shortName>
        <ecNumber evidence="4">4.1.1.4</ecNumber>
    </recommendedName>
</protein>
<comment type="catalytic activity">
    <reaction evidence="4">
        <text>acetoacetate + H(+) = acetone + CO2</text>
        <dbReference type="Rhea" id="RHEA:19729"/>
        <dbReference type="ChEBI" id="CHEBI:13705"/>
        <dbReference type="ChEBI" id="CHEBI:15347"/>
        <dbReference type="ChEBI" id="CHEBI:15378"/>
        <dbReference type="ChEBI" id="CHEBI:16526"/>
        <dbReference type="EC" id="4.1.1.4"/>
    </reaction>
</comment>